<dbReference type="AlphaFoldDB" id="A0A381YU61"/>
<proteinExistence type="predicted"/>
<accession>A0A381YU61</accession>
<evidence type="ECO:0000313" key="1">
    <source>
        <dbReference type="EMBL" id="SVA80555.1"/>
    </source>
</evidence>
<reference evidence="1" key="1">
    <citation type="submission" date="2018-05" db="EMBL/GenBank/DDBJ databases">
        <authorList>
            <person name="Lanie J.A."/>
            <person name="Ng W.-L."/>
            <person name="Kazmierczak K.M."/>
            <person name="Andrzejewski T.M."/>
            <person name="Davidsen T.M."/>
            <person name="Wayne K.J."/>
            <person name="Tettelin H."/>
            <person name="Glass J.I."/>
            <person name="Rusch D."/>
            <person name="Podicherti R."/>
            <person name="Tsui H.-C.T."/>
            <person name="Winkler M.E."/>
        </authorList>
    </citation>
    <scope>NUCLEOTIDE SEQUENCE</scope>
</reference>
<protein>
    <submittedName>
        <fullName evidence="1">Uncharacterized protein</fullName>
    </submittedName>
</protein>
<feature type="non-terminal residue" evidence="1">
    <location>
        <position position="1"/>
    </location>
</feature>
<sequence>VILLEALNVISPHDDVISRLVEQVRVIKNSESVPENYEQVMNIIEKVVSDIVDL</sequence>
<organism evidence="1">
    <name type="scientific">marine metagenome</name>
    <dbReference type="NCBI Taxonomy" id="408172"/>
    <lineage>
        <taxon>unclassified sequences</taxon>
        <taxon>metagenomes</taxon>
        <taxon>ecological metagenomes</taxon>
    </lineage>
</organism>
<gene>
    <name evidence="1" type="ORF">METZ01_LOCUS133409</name>
</gene>
<name>A0A381YU61_9ZZZZ</name>
<dbReference type="EMBL" id="UINC01019070">
    <property type="protein sequence ID" value="SVA80555.1"/>
    <property type="molecule type" value="Genomic_DNA"/>
</dbReference>